<keyword evidence="5" id="KW-0560">Oxidoreductase</keyword>
<feature type="non-terminal residue" evidence="8">
    <location>
        <position position="1"/>
    </location>
</feature>
<evidence type="ECO:0000313" key="8">
    <source>
        <dbReference type="EMBL" id="RKO86589.1"/>
    </source>
</evidence>
<dbReference type="GO" id="GO:0071949">
    <property type="term" value="F:FAD binding"/>
    <property type="evidence" value="ECO:0007669"/>
    <property type="project" value="InterPro"/>
</dbReference>
<organism evidence="8 9">
    <name type="scientific">Blyttiomyces helicus</name>
    <dbReference type="NCBI Taxonomy" id="388810"/>
    <lineage>
        <taxon>Eukaryota</taxon>
        <taxon>Fungi</taxon>
        <taxon>Fungi incertae sedis</taxon>
        <taxon>Chytridiomycota</taxon>
        <taxon>Chytridiomycota incertae sedis</taxon>
        <taxon>Chytridiomycetes</taxon>
        <taxon>Chytridiomycetes incertae sedis</taxon>
        <taxon>Blyttiomyces</taxon>
    </lineage>
</organism>
<keyword evidence="4" id="KW-0521">NADP</keyword>
<keyword evidence="3" id="KW-0274">FAD</keyword>
<evidence type="ECO:0000259" key="7">
    <source>
        <dbReference type="Pfam" id="PF01494"/>
    </source>
</evidence>
<evidence type="ECO:0000256" key="3">
    <source>
        <dbReference type="ARBA" id="ARBA00022827"/>
    </source>
</evidence>
<dbReference type="OrthoDB" id="10053569at2759"/>
<dbReference type="InterPro" id="IPR036188">
    <property type="entry name" value="FAD/NAD-bd_sf"/>
</dbReference>
<keyword evidence="6" id="KW-0503">Monooxygenase</keyword>
<gene>
    <name evidence="8" type="ORF">BDK51DRAFT_2373</name>
</gene>
<accession>A0A4P9W2U5</accession>
<reference evidence="9" key="1">
    <citation type="journal article" date="2018" name="Nat. Microbiol.">
        <title>Leveraging single-cell genomics to expand the fungal tree of life.</title>
        <authorList>
            <person name="Ahrendt S.R."/>
            <person name="Quandt C.A."/>
            <person name="Ciobanu D."/>
            <person name="Clum A."/>
            <person name="Salamov A."/>
            <person name="Andreopoulos B."/>
            <person name="Cheng J.F."/>
            <person name="Woyke T."/>
            <person name="Pelin A."/>
            <person name="Henrissat B."/>
            <person name="Reynolds N.K."/>
            <person name="Benny G.L."/>
            <person name="Smith M.E."/>
            <person name="James T.Y."/>
            <person name="Grigoriev I.V."/>
        </authorList>
    </citation>
    <scope>NUCLEOTIDE SEQUENCE [LARGE SCALE GENOMIC DNA]</scope>
</reference>
<evidence type="ECO:0000256" key="4">
    <source>
        <dbReference type="ARBA" id="ARBA00022857"/>
    </source>
</evidence>
<dbReference type="EMBL" id="KZ998073">
    <property type="protein sequence ID" value="RKO86589.1"/>
    <property type="molecule type" value="Genomic_DNA"/>
</dbReference>
<dbReference type="InterPro" id="IPR002938">
    <property type="entry name" value="FAD-bd"/>
</dbReference>
<feature type="non-terminal residue" evidence="8">
    <location>
        <position position="219"/>
    </location>
</feature>
<dbReference type="Pfam" id="PF01494">
    <property type="entry name" value="FAD_binding_3"/>
    <property type="match status" value="1"/>
</dbReference>
<proteinExistence type="predicted"/>
<name>A0A4P9W2U5_9FUNG</name>
<evidence type="ECO:0000256" key="1">
    <source>
        <dbReference type="ARBA" id="ARBA00001974"/>
    </source>
</evidence>
<dbReference type="PANTHER" id="PTHR46028:SF2">
    <property type="entry name" value="KYNURENINE 3-MONOOXYGENASE"/>
    <property type="match status" value="1"/>
</dbReference>
<evidence type="ECO:0000256" key="6">
    <source>
        <dbReference type="ARBA" id="ARBA00023033"/>
    </source>
</evidence>
<dbReference type="GO" id="GO:0004502">
    <property type="term" value="F:kynurenine 3-monooxygenase activity"/>
    <property type="evidence" value="ECO:0007669"/>
    <property type="project" value="TreeGrafter"/>
</dbReference>
<dbReference type="AlphaFoldDB" id="A0A4P9W2U5"/>
<dbReference type="GO" id="GO:0005741">
    <property type="term" value="C:mitochondrial outer membrane"/>
    <property type="evidence" value="ECO:0007669"/>
    <property type="project" value="TreeGrafter"/>
</dbReference>
<comment type="cofactor">
    <cofactor evidence="1">
        <name>FAD</name>
        <dbReference type="ChEBI" id="CHEBI:57692"/>
    </cofactor>
</comment>
<sequence>VAIVGGGLVGSLATVFFAKRGWSVDLYELRKDPRLDRSVSGRSINLALSVRGISALTAAGVQARITDAMIPMKGRLIHTRGGALSSQPYGVFGECINSIDRKMINEHLLTSAEGFPNVRLHFGVSLLQADYDQNQAIFVGADGSKFTVQSDLMIGTDGAYSRARAQLMRKIRMDFSQEYIDHAYVELTIPATEDGEYAMDSHHLHIWPRQTFMMIALPN</sequence>
<keyword evidence="9" id="KW-1185">Reference proteome</keyword>
<keyword evidence="2" id="KW-0285">Flavoprotein</keyword>
<evidence type="ECO:0000256" key="5">
    <source>
        <dbReference type="ARBA" id="ARBA00023002"/>
    </source>
</evidence>
<feature type="domain" description="FAD-binding" evidence="7">
    <location>
        <begin position="1"/>
        <end position="191"/>
    </location>
</feature>
<dbReference type="GO" id="GO:0070189">
    <property type="term" value="P:kynurenine metabolic process"/>
    <property type="evidence" value="ECO:0007669"/>
    <property type="project" value="TreeGrafter"/>
</dbReference>
<dbReference type="Proteomes" id="UP000269721">
    <property type="component" value="Unassembled WGS sequence"/>
</dbReference>
<dbReference type="SUPFAM" id="SSF51905">
    <property type="entry name" value="FAD/NAD(P)-binding domain"/>
    <property type="match status" value="1"/>
</dbReference>
<protein>
    <recommendedName>
        <fullName evidence="7">FAD-binding domain-containing protein</fullName>
    </recommendedName>
</protein>
<dbReference type="Gene3D" id="3.50.50.60">
    <property type="entry name" value="FAD/NAD(P)-binding domain"/>
    <property type="match status" value="1"/>
</dbReference>
<evidence type="ECO:0000256" key="2">
    <source>
        <dbReference type="ARBA" id="ARBA00022630"/>
    </source>
</evidence>
<evidence type="ECO:0000313" key="9">
    <source>
        <dbReference type="Proteomes" id="UP000269721"/>
    </source>
</evidence>
<dbReference type="PANTHER" id="PTHR46028">
    <property type="entry name" value="KYNURENINE 3-MONOOXYGENASE"/>
    <property type="match status" value="1"/>
</dbReference>